<dbReference type="OrthoDB" id="9776609at2"/>
<feature type="transmembrane region" description="Helical" evidence="1">
    <location>
        <begin position="211"/>
        <end position="233"/>
    </location>
</feature>
<keyword evidence="1" id="KW-0472">Membrane</keyword>
<dbReference type="InterPro" id="IPR005625">
    <property type="entry name" value="PepSY-ass_TM"/>
</dbReference>
<reference evidence="2 3" key="1">
    <citation type="submission" date="2014-11" db="EMBL/GenBank/DDBJ databases">
        <title>Complete Genome Sequence of Pseudoalteromonas sp. Strain OCN003 Isolated from Kaneohe Bay, Oahu, Hawaii.</title>
        <authorList>
            <person name="Beurmann S."/>
            <person name="Videau P."/>
            <person name="Ushijima B."/>
            <person name="Smith A.M."/>
            <person name="Aeby G.S."/>
            <person name="Callahan S.M."/>
            <person name="Belcaid M."/>
        </authorList>
    </citation>
    <scope>NUCLEOTIDE SEQUENCE [LARGE SCALE GENOMIC DNA]</scope>
    <source>
        <strain evidence="2 3">OCN003</strain>
    </source>
</reference>
<keyword evidence="3" id="KW-1185">Reference proteome</keyword>
<keyword evidence="1" id="KW-0812">Transmembrane</keyword>
<feature type="transmembrane region" description="Helical" evidence="1">
    <location>
        <begin position="152"/>
        <end position="174"/>
    </location>
</feature>
<sequence length="535" mass="60053">MNNQTLKSLTNAHAWIGLIISIVLFVVFFAGSISLFKDNILAWEKLPVHAQQINALQNNEVDYDKVIATIAKNYDVYVDHRFYLLPPNEHSPFIDAYFAKNITGLDPKTGEDHTDVHISLDARTGEIIGDAGKFNYGNFVYQLHYNLGLGRIGVYFVGIITLFFFVAVLSGLVIHWRKLFKNFFQYRKDGNKDKWLDAHNIIGTMGLPFHVMYAFTGLVFNLVIVYQISYALVLYQGDQQKLLAAAGFNEPHLAITNQTVPITGINELEKIAAKEMGDVPVNRVMIEHFGDESAVAIFQAQRADKFSTETEAHYQISNQELIYLTKDNHNNAVRSGLGVIARLHFGDFAGYGLRVAFLLMGLATCYVILTGNLMWLDKRAKQRHQSQRSLNFVRRLTSGGFIGFIFAIATGFVAARLVPVELSSRSELIENTVFISFFVLLVLAQFINNQVKFSQYALQLSGGLFAFVILLDWTLLASGTRNIIAYGNFDILITELLLLLLALICFFAANKVAKKHTVKKTETSSQSDFSVQVAK</sequence>
<feature type="transmembrane region" description="Helical" evidence="1">
    <location>
        <begin position="428"/>
        <end position="447"/>
    </location>
</feature>
<feature type="transmembrane region" description="Helical" evidence="1">
    <location>
        <begin position="483"/>
        <end position="509"/>
    </location>
</feature>
<dbReference type="eggNOG" id="COG3182">
    <property type="taxonomic scope" value="Bacteria"/>
</dbReference>
<dbReference type="Proteomes" id="UP000030341">
    <property type="component" value="Chromosome 1"/>
</dbReference>
<organism evidence="2 3">
    <name type="scientific">Pseudoalteromonas piratica</name>
    <dbReference type="NCBI Taxonomy" id="1348114"/>
    <lineage>
        <taxon>Bacteria</taxon>
        <taxon>Pseudomonadati</taxon>
        <taxon>Pseudomonadota</taxon>
        <taxon>Gammaproteobacteria</taxon>
        <taxon>Alteromonadales</taxon>
        <taxon>Pseudoalteromonadaceae</taxon>
        <taxon>Pseudoalteromonas</taxon>
    </lineage>
</organism>
<dbReference type="KEGG" id="pseo:OM33_00105"/>
<gene>
    <name evidence="2" type="ORF">OM33_00105</name>
</gene>
<feature type="transmembrane region" description="Helical" evidence="1">
    <location>
        <begin position="396"/>
        <end position="416"/>
    </location>
</feature>
<proteinExistence type="predicted"/>
<dbReference type="PANTHER" id="PTHR34219">
    <property type="entry name" value="IRON-REGULATED INNER MEMBRANE PROTEIN-RELATED"/>
    <property type="match status" value="1"/>
</dbReference>
<dbReference type="Pfam" id="PF03929">
    <property type="entry name" value="PepSY_TM"/>
    <property type="match status" value="1"/>
</dbReference>
<feature type="transmembrane region" description="Helical" evidence="1">
    <location>
        <begin position="12"/>
        <end position="36"/>
    </location>
</feature>
<feature type="transmembrane region" description="Helical" evidence="1">
    <location>
        <begin position="456"/>
        <end position="477"/>
    </location>
</feature>
<name>A0A0A7ECB3_9GAMM</name>
<dbReference type="AlphaFoldDB" id="A0A0A7ECB3"/>
<evidence type="ECO:0000313" key="2">
    <source>
        <dbReference type="EMBL" id="AIY63741.1"/>
    </source>
</evidence>
<keyword evidence="1" id="KW-1133">Transmembrane helix</keyword>
<feature type="transmembrane region" description="Helical" evidence="1">
    <location>
        <begin position="351"/>
        <end position="375"/>
    </location>
</feature>
<protein>
    <submittedName>
        <fullName evidence="2">Peptidase</fullName>
    </submittedName>
</protein>
<accession>A0A0A7ECB3</accession>
<dbReference type="PANTHER" id="PTHR34219:SF3">
    <property type="entry name" value="BLL7967 PROTEIN"/>
    <property type="match status" value="1"/>
</dbReference>
<dbReference type="EMBL" id="CP009888">
    <property type="protein sequence ID" value="AIY63741.1"/>
    <property type="molecule type" value="Genomic_DNA"/>
</dbReference>
<evidence type="ECO:0000256" key="1">
    <source>
        <dbReference type="SAM" id="Phobius"/>
    </source>
</evidence>
<dbReference type="RefSeq" id="WP_038637155.1">
    <property type="nucleotide sequence ID" value="NZ_CP009888.1"/>
</dbReference>
<dbReference type="STRING" id="1348114.OM33_00105"/>
<evidence type="ECO:0000313" key="3">
    <source>
        <dbReference type="Proteomes" id="UP000030341"/>
    </source>
</evidence>
<dbReference type="HOGENOM" id="CLU_025664_1_0_6"/>